<dbReference type="EMBL" id="REGN01008017">
    <property type="protein sequence ID" value="RNA04648.1"/>
    <property type="molecule type" value="Genomic_DNA"/>
</dbReference>
<dbReference type="Proteomes" id="UP000276133">
    <property type="component" value="Unassembled WGS sequence"/>
</dbReference>
<protein>
    <submittedName>
        <fullName evidence="2">Uncharacterized protein</fullName>
    </submittedName>
</protein>
<reference evidence="2 3" key="1">
    <citation type="journal article" date="2018" name="Sci. Rep.">
        <title>Genomic signatures of local adaptation to the degree of environmental predictability in rotifers.</title>
        <authorList>
            <person name="Franch-Gras L."/>
            <person name="Hahn C."/>
            <person name="Garcia-Roger E.M."/>
            <person name="Carmona M.J."/>
            <person name="Serra M."/>
            <person name="Gomez A."/>
        </authorList>
    </citation>
    <scope>NUCLEOTIDE SEQUENCE [LARGE SCALE GENOMIC DNA]</scope>
    <source>
        <strain evidence="2">HYR1</strain>
    </source>
</reference>
<name>A0A3M7Q141_BRAPC</name>
<evidence type="ECO:0000256" key="1">
    <source>
        <dbReference type="SAM" id="Phobius"/>
    </source>
</evidence>
<feature type="transmembrane region" description="Helical" evidence="1">
    <location>
        <begin position="15"/>
        <end position="34"/>
    </location>
</feature>
<proteinExistence type="predicted"/>
<gene>
    <name evidence="2" type="ORF">BpHYR1_044437</name>
</gene>
<keyword evidence="1" id="KW-1133">Transmembrane helix</keyword>
<organism evidence="2 3">
    <name type="scientific">Brachionus plicatilis</name>
    <name type="common">Marine rotifer</name>
    <name type="synonym">Brachionus muelleri</name>
    <dbReference type="NCBI Taxonomy" id="10195"/>
    <lineage>
        <taxon>Eukaryota</taxon>
        <taxon>Metazoa</taxon>
        <taxon>Spiralia</taxon>
        <taxon>Gnathifera</taxon>
        <taxon>Rotifera</taxon>
        <taxon>Eurotatoria</taxon>
        <taxon>Monogononta</taxon>
        <taxon>Pseudotrocha</taxon>
        <taxon>Ploima</taxon>
        <taxon>Brachionidae</taxon>
        <taxon>Brachionus</taxon>
    </lineage>
</organism>
<comment type="caution">
    <text evidence="2">The sequence shown here is derived from an EMBL/GenBank/DDBJ whole genome shotgun (WGS) entry which is preliminary data.</text>
</comment>
<accession>A0A3M7Q141</accession>
<sequence>MSAHFVHRLEPNGRILVSLGLVSLGLFPLVEYFLPGLGQQQRKHGLVVVVIGQVAVDERAELLVVDHWRRRYLLHFTAELALLFQPVVRPLQYAEQKILKNKQIGCFFFVFFVCMLHIHFVEDRAHHIIFIRAHFFAPSLFFFHDFSRFGLFGSLRFFVLLAKLFASHPLAQPILLPSQIHALC</sequence>
<keyword evidence="1" id="KW-0812">Transmembrane</keyword>
<evidence type="ECO:0000313" key="3">
    <source>
        <dbReference type="Proteomes" id="UP000276133"/>
    </source>
</evidence>
<evidence type="ECO:0000313" key="2">
    <source>
        <dbReference type="EMBL" id="RNA04648.1"/>
    </source>
</evidence>
<keyword evidence="3" id="KW-1185">Reference proteome</keyword>
<keyword evidence="1" id="KW-0472">Membrane</keyword>
<feature type="transmembrane region" description="Helical" evidence="1">
    <location>
        <begin position="104"/>
        <end position="121"/>
    </location>
</feature>
<dbReference type="AlphaFoldDB" id="A0A3M7Q141"/>